<proteinExistence type="predicted"/>
<evidence type="ECO:0000313" key="2">
    <source>
        <dbReference type="Proteomes" id="UP000236724"/>
    </source>
</evidence>
<reference evidence="1 2" key="1">
    <citation type="submission" date="2016-10" db="EMBL/GenBank/DDBJ databases">
        <authorList>
            <person name="de Groot N.N."/>
        </authorList>
    </citation>
    <scope>NUCLEOTIDE SEQUENCE [LARGE SCALE GENOMIC DNA]</scope>
    <source>
        <strain evidence="1">MBHS1</strain>
    </source>
</reference>
<protein>
    <submittedName>
        <fullName evidence="1">Uncharacterized protein</fullName>
    </submittedName>
</protein>
<gene>
    <name evidence="1" type="ORF">MBHS_00999</name>
</gene>
<dbReference type="RefSeq" id="WP_286019058.1">
    <property type="nucleotide sequence ID" value="NZ_FMSV02000160.1"/>
</dbReference>
<keyword evidence="2" id="KW-1185">Reference proteome</keyword>
<dbReference type="AlphaFoldDB" id="A0A1H6F7W6"/>
<evidence type="ECO:0000313" key="1">
    <source>
        <dbReference type="EMBL" id="SEH05146.1"/>
    </source>
</evidence>
<dbReference type="Proteomes" id="UP000236724">
    <property type="component" value="Unassembled WGS sequence"/>
</dbReference>
<name>A0A1H6F7W6_9GAMM</name>
<dbReference type="EMBL" id="FMSV02000160">
    <property type="protein sequence ID" value="SEH05146.1"/>
    <property type="molecule type" value="Genomic_DNA"/>
</dbReference>
<sequence length="41" mass="4879">MKTPNSDNLYDNVFDLGFLKRKSLNKNHKKKNIELWVDAQD</sequence>
<accession>A0A1H6F7W6</accession>
<organism evidence="1 2">
    <name type="scientific">Candidatus Venteria ishoeyi</name>
    <dbReference type="NCBI Taxonomy" id="1899563"/>
    <lineage>
        <taxon>Bacteria</taxon>
        <taxon>Pseudomonadati</taxon>
        <taxon>Pseudomonadota</taxon>
        <taxon>Gammaproteobacteria</taxon>
        <taxon>Thiotrichales</taxon>
        <taxon>Thiotrichaceae</taxon>
        <taxon>Venteria</taxon>
    </lineage>
</organism>